<reference evidence="1 2" key="1">
    <citation type="submission" date="2019-03" db="EMBL/GenBank/DDBJ databases">
        <title>Genomic Encyclopedia of Type Strains, Phase IV (KMG-IV): sequencing the most valuable type-strain genomes for metagenomic binning, comparative biology and taxonomic classification.</title>
        <authorList>
            <person name="Goeker M."/>
        </authorList>
    </citation>
    <scope>NUCLEOTIDE SEQUENCE [LARGE SCALE GENOMIC DNA]</scope>
    <source>
        <strain evidence="1 2">DSM 21100</strain>
    </source>
</reference>
<dbReference type="EMBL" id="SMAD01000003">
    <property type="protein sequence ID" value="TCS88331.1"/>
    <property type="molecule type" value="Genomic_DNA"/>
</dbReference>
<dbReference type="AlphaFoldDB" id="A0A4R3KWM6"/>
<keyword evidence="2" id="KW-1185">Reference proteome</keyword>
<sequence>MVGSYRPSIAITSVTITSVALLAALLLSGSADPGKRRFFLEPTLRLPADTVHQYLVLQEDSIPNDTLFQIRSREGFPLAYYRKVNTNVCFDGKCRMLDVWLYWNITGRYLGIELPPGEFLSKSDHERFNHAEYDRMNKLLADSLSPLADFTFEELVPSSGDPFPSSGTNELTGFTADAVTSPTAPAMKEYVVEGAAYTTYRLWHFVYGPSREEIIRLTEEALSPPLLQKILESPDKSDVAWALQRMQGYTGLSTGLQKTVLGFIRDEDYSMANMAIKALNPADLASASLQHALLEKLPGLNYSLKNRIIDKLKEAPDLDEKVKIRLANNLAAAEGSFLTNILDLFDRQSVDDDETCRVLSGLLQHANQFVAGKIFNFLEKAGSEDETVRERMAQYKQKN</sequence>
<gene>
    <name evidence="1" type="ORF">EDD80_103195</name>
</gene>
<evidence type="ECO:0000313" key="2">
    <source>
        <dbReference type="Proteomes" id="UP000295807"/>
    </source>
</evidence>
<protein>
    <submittedName>
        <fullName evidence="1">Uncharacterized protein</fullName>
    </submittedName>
</protein>
<dbReference type="Proteomes" id="UP000295807">
    <property type="component" value="Unassembled WGS sequence"/>
</dbReference>
<dbReference type="OrthoDB" id="6400902at2"/>
<name>A0A4R3KWM6_9SPHI</name>
<organism evidence="1 2">
    <name type="scientific">Anseongella ginsenosidimutans</name>
    <dbReference type="NCBI Taxonomy" id="496056"/>
    <lineage>
        <taxon>Bacteria</taxon>
        <taxon>Pseudomonadati</taxon>
        <taxon>Bacteroidota</taxon>
        <taxon>Sphingobacteriia</taxon>
        <taxon>Sphingobacteriales</taxon>
        <taxon>Sphingobacteriaceae</taxon>
        <taxon>Anseongella</taxon>
    </lineage>
</organism>
<proteinExistence type="predicted"/>
<evidence type="ECO:0000313" key="1">
    <source>
        <dbReference type="EMBL" id="TCS88331.1"/>
    </source>
</evidence>
<accession>A0A4R3KWM6</accession>
<dbReference type="RefSeq" id="WP_132128548.1">
    <property type="nucleotide sequence ID" value="NZ_CP042432.1"/>
</dbReference>
<comment type="caution">
    <text evidence="1">The sequence shown here is derived from an EMBL/GenBank/DDBJ whole genome shotgun (WGS) entry which is preliminary data.</text>
</comment>